<dbReference type="AlphaFoldDB" id="A0A0L8HIP4"/>
<reference evidence="1" key="1">
    <citation type="submission" date="2015-07" db="EMBL/GenBank/DDBJ databases">
        <title>MeaNS - Measles Nucleotide Surveillance Program.</title>
        <authorList>
            <person name="Tran T."/>
            <person name="Druce J."/>
        </authorList>
    </citation>
    <scope>NUCLEOTIDE SEQUENCE</scope>
    <source>
        <strain evidence="1">UCB-OBI-ISO-001</strain>
        <tissue evidence="1">Gonad</tissue>
    </source>
</reference>
<accession>A0A0L8HIP4</accession>
<name>A0A0L8HIP4_OCTBM</name>
<gene>
    <name evidence="1" type="ORF">OCBIM_22014658mg</name>
</gene>
<proteinExistence type="predicted"/>
<organism evidence="1">
    <name type="scientific">Octopus bimaculoides</name>
    <name type="common">California two-spotted octopus</name>
    <dbReference type="NCBI Taxonomy" id="37653"/>
    <lineage>
        <taxon>Eukaryota</taxon>
        <taxon>Metazoa</taxon>
        <taxon>Spiralia</taxon>
        <taxon>Lophotrochozoa</taxon>
        <taxon>Mollusca</taxon>
        <taxon>Cephalopoda</taxon>
        <taxon>Coleoidea</taxon>
        <taxon>Octopodiformes</taxon>
        <taxon>Octopoda</taxon>
        <taxon>Incirrata</taxon>
        <taxon>Octopodidae</taxon>
        <taxon>Octopus</taxon>
    </lineage>
</organism>
<protein>
    <submittedName>
        <fullName evidence="1">Uncharacterized protein</fullName>
    </submittedName>
</protein>
<dbReference type="EMBL" id="KQ418165">
    <property type="protein sequence ID" value="KOF88630.1"/>
    <property type="molecule type" value="Genomic_DNA"/>
</dbReference>
<sequence>MPSYTHTRTHIHTHTHTHARTHAHAHTCARKYSHTHREILLKTNRSHSMLDIYIHSLMPERYINTHIRLYADIYIFVIKHADTKEREANIHTCS</sequence>
<evidence type="ECO:0000313" key="1">
    <source>
        <dbReference type="EMBL" id="KOF88630.1"/>
    </source>
</evidence>